<organism evidence="4 5">
    <name type="scientific">Umbelopsis ramanniana AG</name>
    <dbReference type="NCBI Taxonomy" id="1314678"/>
    <lineage>
        <taxon>Eukaryota</taxon>
        <taxon>Fungi</taxon>
        <taxon>Fungi incertae sedis</taxon>
        <taxon>Mucoromycota</taxon>
        <taxon>Mucoromycotina</taxon>
        <taxon>Umbelopsidomycetes</taxon>
        <taxon>Umbelopsidales</taxon>
        <taxon>Umbelopsidaceae</taxon>
        <taxon>Umbelopsis</taxon>
    </lineage>
</organism>
<dbReference type="GO" id="GO:0008270">
    <property type="term" value="F:zinc ion binding"/>
    <property type="evidence" value="ECO:0007669"/>
    <property type="project" value="UniProtKB-KW"/>
</dbReference>
<dbReference type="EMBL" id="MU620892">
    <property type="protein sequence ID" value="KAI8584700.1"/>
    <property type="molecule type" value="Genomic_DNA"/>
</dbReference>
<keyword evidence="1" id="KW-0812">Transmembrane</keyword>
<keyword evidence="1" id="KW-0472">Membrane</keyword>
<dbReference type="GO" id="GO:0098826">
    <property type="term" value="C:endoplasmic reticulum tubular network membrane"/>
    <property type="evidence" value="ECO:0007669"/>
    <property type="project" value="UniProtKB-UniRule"/>
</dbReference>
<comment type="caution">
    <text evidence="4">The sequence shown here is derived from an EMBL/GenBank/DDBJ whole genome shotgun (WGS) entry which is preliminary data.</text>
</comment>
<dbReference type="GO" id="GO:1903373">
    <property type="term" value="P:positive regulation of endoplasmic reticulum tubular network organization"/>
    <property type="evidence" value="ECO:0007669"/>
    <property type="project" value="UniProtKB-UniRule"/>
</dbReference>
<dbReference type="Proteomes" id="UP001206595">
    <property type="component" value="Unassembled WGS sequence"/>
</dbReference>
<feature type="compositionally biased region" description="Polar residues" evidence="2">
    <location>
        <begin position="172"/>
        <end position="188"/>
    </location>
</feature>
<dbReference type="PANTHER" id="PTHR22166:SF12">
    <property type="entry name" value="ENDOPLASMIC RETICULUM JUNCTION FORMATION PROTEIN LUNAPARK"/>
    <property type="match status" value="1"/>
</dbReference>
<dbReference type="GeneID" id="75910416"/>
<feature type="compositionally biased region" description="Acidic residues" evidence="2">
    <location>
        <begin position="359"/>
        <end position="372"/>
    </location>
</feature>
<comment type="similarity">
    <text evidence="1">Belongs to the lunapark family.</text>
</comment>
<sequence>MGAWISRQKKTDDGDYEKILSELDDKVQKAEVKLSEIKIRERRINVMFMLYGLALWAIYLAYCFATLHNADVEFETFALKVAPVLLIPVIIYLGRRGLKWFYNRKQANEESNLSSLRSKQKLKVEELKKKTSYYTTKSLLERYDQTSSPKAKPAPPSSHPGSSNKGRERNPQFPQGLQASQGRSSQMAPNYPVPNRAANPNMQPNSLSKAQPLQLGQPMPQLQLRPSVPTERQWYDKLVDALVGEDGPETKYALICNHCSTHNGLVLPQEIETIQYICPKCGQFNPSRRSRQLHPGGPVLPPGVSPANSRSSSPNVARSLSRGAEVHRPTSQARDRSVDSDHRGRSTSSRRVMASRDDTLDENEEQEDTDQVEFEKHSLKSSSPTSGEEPDTIASRVRQRKKAVSVEEDE</sequence>
<dbReference type="InterPro" id="IPR040115">
    <property type="entry name" value="Lnp"/>
</dbReference>
<keyword evidence="1" id="KW-0862">Zinc</keyword>
<evidence type="ECO:0000256" key="1">
    <source>
        <dbReference type="RuleBase" id="RU367073"/>
    </source>
</evidence>
<evidence type="ECO:0000256" key="2">
    <source>
        <dbReference type="SAM" id="MobiDB-lite"/>
    </source>
</evidence>
<keyword evidence="1" id="KW-0863">Zinc-finger</keyword>
<dbReference type="RefSeq" id="XP_051449704.1">
    <property type="nucleotide sequence ID" value="XM_051585066.1"/>
</dbReference>
<keyword evidence="5" id="KW-1185">Reference proteome</keyword>
<protein>
    <recommendedName>
        <fullName evidence="1">Endoplasmic reticulum junction formation protein lunapark</fullName>
    </recommendedName>
</protein>
<comment type="subcellular location">
    <subcellularLocation>
        <location evidence="1">Endoplasmic reticulum membrane</location>
        <topology evidence="1">Multi-pass membrane protein</topology>
    </subcellularLocation>
</comment>
<comment type="function">
    <text evidence="1">Plays a role in determining ER morphology.</text>
</comment>
<feature type="compositionally biased region" description="Polar residues" evidence="2">
    <location>
        <begin position="198"/>
        <end position="209"/>
    </location>
</feature>
<keyword evidence="1" id="KW-1133">Transmembrane helix</keyword>
<feature type="region of interest" description="Disordered" evidence="2">
    <location>
        <begin position="144"/>
        <end position="212"/>
    </location>
</feature>
<feature type="domain" description="Lunapark zinc ribbon" evidence="3">
    <location>
        <begin position="234"/>
        <end position="285"/>
    </location>
</feature>
<keyword evidence="1" id="KW-0479">Metal-binding</keyword>
<evidence type="ECO:0000313" key="4">
    <source>
        <dbReference type="EMBL" id="KAI8584700.1"/>
    </source>
</evidence>
<feature type="compositionally biased region" description="Polar residues" evidence="2">
    <location>
        <begin position="307"/>
        <end position="318"/>
    </location>
</feature>
<dbReference type="AlphaFoldDB" id="A0AAD5HHM7"/>
<feature type="transmembrane region" description="Helical" evidence="1">
    <location>
        <begin position="76"/>
        <end position="94"/>
    </location>
</feature>
<reference evidence="4" key="1">
    <citation type="submission" date="2021-06" db="EMBL/GenBank/DDBJ databases">
        <authorList>
            <consortium name="DOE Joint Genome Institute"/>
            <person name="Mondo S.J."/>
            <person name="Amses K.R."/>
            <person name="Simmons D.R."/>
            <person name="Longcore J.E."/>
            <person name="Seto K."/>
            <person name="Alves G.H."/>
            <person name="Bonds A.E."/>
            <person name="Quandt C.A."/>
            <person name="Davis W.J."/>
            <person name="Chang Y."/>
            <person name="Letcher P.M."/>
            <person name="Powell M.J."/>
            <person name="Kuo A."/>
            <person name="Labutti K."/>
            <person name="Pangilinan J."/>
            <person name="Andreopoulos W."/>
            <person name="Tritt A."/>
            <person name="Riley R."/>
            <person name="Hundley H."/>
            <person name="Johnson J."/>
            <person name="Lipzen A."/>
            <person name="Barry K."/>
            <person name="Berbee M.L."/>
            <person name="Buchler N.E."/>
            <person name="Grigoriev I.V."/>
            <person name="Spatafora J.W."/>
            <person name="Stajich J.E."/>
            <person name="James T.Y."/>
        </authorList>
    </citation>
    <scope>NUCLEOTIDE SEQUENCE</scope>
    <source>
        <strain evidence="4">AG</strain>
    </source>
</reference>
<proteinExistence type="inferred from homology"/>
<gene>
    <name evidence="4" type="ORF">K450DRAFT_217565</name>
</gene>
<reference evidence="4" key="2">
    <citation type="journal article" date="2022" name="Proc. Natl. Acad. Sci. U.S.A.">
        <title>Diploid-dominant life cycles characterize the early evolution of Fungi.</title>
        <authorList>
            <person name="Amses K.R."/>
            <person name="Simmons D.R."/>
            <person name="Longcore J.E."/>
            <person name="Mondo S.J."/>
            <person name="Seto K."/>
            <person name="Jeronimo G.H."/>
            <person name="Bonds A.E."/>
            <person name="Quandt C.A."/>
            <person name="Davis W.J."/>
            <person name="Chang Y."/>
            <person name="Federici B.A."/>
            <person name="Kuo A."/>
            <person name="LaButti K."/>
            <person name="Pangilinan J."/>
            <person name="Andreopoulos W."/>
            <person name="Tritt A."/>
            <person name="Riley R."/>
            <person name="Hundley H."/>
            <person name="Johnson J."/>
            <person name="Lipzen A."/>
            <person name="Barry K."/>
            <person name="Lang B.F."/>
            <person name="Cuomo C.A."/>
            <person name="Buchler N.E."/>
            <person name="Grigoriev I.V."/>
            <person name="Spatafora J.W."/>
            <person name="Stajich J.E."/>
            <person name="James T.Y."/>
        </authorList>
    </citation>
    <scope>NUCLEOTIDE SEQUENCE</scope>
    <source>
        <strain evidence="4">AG</strain>
    </source>
</reference>
<name>A0AAD5HHM7_UMBRA</name>
<feature type="region of interest" description="Disordered" evidence="2">
    <location>
        <begin position="288"/>
        <end position="410"/>
    </location>
</feature>
<dbReference type="Pfam" id="PF10058">
    <property type="entry name" value="Zn_ribbon_10"/>
    <property type="match status" value="1"/>
</dbReference>
<dbReference type="InterPro" id="IPR019273">
    <property type="entry name" value="Lunapark_Znf"/>
</dbReference>
<evidence type="ECO:0000313" key="5">
    <source>
        <dbReference type="Proteomes" id="UP001206595"/>
    </source>
</evidence>
<dbReference type="PANTHER" id="PTHR22166">
    <property type="entry name" value="ENDOPLASMIC RETICULUM JUNCTION FORMATION PROTEIN LUNAPARK"/>
    <property type="match status" value="1"/>
</dbReference>
<dbReference type="GO" id="GO:0071788">
    <property type="term" value="P:endoplasmic reticulum tubular network maintenance"/>
    <property type="evidence" value="ECO:0007669"/>
    <property type="project" value="UniProtKB-UniRule"/>
</dbReference>
<feature type="compositionally biased region" description="Basic and acidic residues" evidence="2">
    <location>
        <begin position="324"/>
        <end position="344"/>
    </location>
</feature>
<comment type="domain">
    <text evidence="1">The C4-type zinc finger motif is necessary both for its ER three-way tubular junction localization and formation.</text>
</comment>
<accession>A0AAD5HHM7</accession>
<feature type="transmembrane region" description="Helical" evidence="1">
    <location>
        <begin position="48"/>
        <end position="70"/>
    </location>
</feature>
<evidence type="ECO:0000259" key="3">
    <source>
        <dbReference type="Pfam" id="PF10058"/>
    </source>
</evidence>
<keyword evidence="1" id="KW-0256">Endoplasmic reticulum</keyword>